<dbReference type="EMBL" id="LNXU01000009">
    <property type="protein sequence ID" value="KTC75541.1"/>
    <property type="molecule type" value="Genomic_DNA"/>
</dbReference>
<keyword evidence="2" id="KW-1185">Reference proteome</keyword>
<gene>
    <name evidence="1" type="ORF">Lboz_0797</name>
</gene>
<sequence length="90" mass="10515">MLIQPVQPVYILIKIGEAEYSGQLLSLSEENLEFKCDAYIEKNIEVSFFAKHFRGQATIQEIKFDHSFFTYQLTIQEIQFQPGLLINTRL</sequence>
<name>A0A0W0RX35_LEGBO</name>
<dbReference type="Proteomes" id="UP000054695">
    <property type="component" value="Unassembled WGS sequence"/>
</dbReference>
<accession>A0A0W0RX35</accession>
<proteinExistence type="predicted"/>
<dbReference type="OrthoDB" id="5648646at2"/>
<evidence type="ECO:0000313" key="1">
    <source>
        <dbReference type="EMBL" id="KTC75541.1"/>
    </source>
</evidence>
<comment type="caution">
    <text evidence="1">The sequence shown here is derived from an EMBL/GenBank/DDBJ whole genome shotgun (WGS) entry which is preliminary data.</text>
</comment>
<protein>
    <submittedName>
        <fullName evidence="1">Uncharacterized protein</fullName>
    </submittedName>
</protein>
<reference evidence="1 2" key="1">
    <citation type="submission" date="2015-11" db="EMBL/GenBank/DDBJ databases">
        <title>Genomic analysis of 38 Legionella species identifies large and diverse effector repertoires.</title>
        <authorList>
            <person name="Burstein D."/>
            <person name="Amaro F."/>
            <person name="Zusman T."/>
            <person name="Lifshitz Z."/>
            <person name="Cohen O."/>
            <person name="Gilbert J.A."/>
            <person name="Pupko T."/>
            <person name="Shuman H.A."/>
            <person name="Segal G."/>
        </authorList>
    </citation>
    <scope>NUCLEOTIDE SEQUENCE [LARGE SCALE GENOMIC DNA]</scope>
    <source>
        <strain evidence="1 2">WIGA</strain>
    </source>
</reference>
<dbReference type="PATRIC" id="fig|447.4.peg.861"/>
<organism evidence="1 2">
    <name type="scientific">Legionella bozemanae</name>
    <name type="common">Fluoribacter bozemanae</name>
    <dbReference type="NCBI Taxonomy" id="447"/>
    <lineage>
        <taxon>Bacteria</taxon>
        <taxon>Pseudomonadati</taxon>
        <taxon>Pseudomonadota</taxon>
        <taxon>Gammaproteobacteria</taxon>
        <taxon>Legionellales</taxon>
        <taxon>Legionellaceae</taxon>
        <taxon>Legionella</taxon>
    </lineage>
</organism>
<dbReference type="RefSeq" id="WP_058458491.1">
    <property type="nucleotide sequence ID" value="NZ_CAAAIY010000016.1"/>
</dbReference>
<evidence type="ECO:0000313" key="2">
    <source>
        <dbReference type="Proteomes" id="UP000054695"/>
    </source>
</evidence>
<dbReference type="AlphaFoldDB" id="A0A0W0RX35"/>